<sequence>MYTFPPIRKLPRALASSVPHRTLWACRTYLSSEPGSLLTELKRRHSTPSSTTTTPSSPATLFCLSKSVPFSYLSDIHTHLTNQGHTVLGALTESPTSSTPSTQPYSLSLATFTPSSNLTSALRVYPLHSTLLGRPNISLGREHKSSPVDSHDQDQLSEAALGAFLRGEQGWSFGMTNQGSNSSQSHESVDGIEKRLQGLERIDPRNVKQLIYITSDRSTPLLQLLSTTYAKTQKLGLTASSTPFHSPTGEPFTLITPDGQVHSTGAVGLAIVDEANVSTSTRTPTMGKGVQVGYEGLVPFGLGEEKAFEVTSSRGNIVLTLSSQNAARLLLNAVNALQNPSLQKTSTTSTSSSPRPKPWSTSQSQKNQPFYAGVFASKPWNGINLSQASFVCRLMAGDPSRGMMSLDTEKDVRVGDWVVVSLQGVFQKCFEMKRLTG</sequence>
<dbReference type="OrthoDB" id="10251508at2759"/>
<keyword evidence="3" id="KW-1185">Reference proteome</keyword>
<name>A0A238FQL9_9BASI</name>
<evidence type="ECO:0000256" key="1">
    <source>
        <dbReference type="SAM" id="MobiDB-lite"/>
    </source>
</evidence>
<evidence type="ECO:0000313" key="3">
    <source>
        <dbReference type="Proteomes" id="UP000198372"/>
    </source>
</evidence>
<accession>A0A238FQL9</accession>
<proteinExistence type="predicted"/>
<dbReference type="AlphaFoldDB" id="A0A238FQL9"/>
<evidence type="ECO:0000313" key="2">
    <source>
        <dbReference type="EMBL" id="SCV74491.1"/>
    </source>
</evidence>
<feature type="compositionally biased region" description="Low complexity" evidence="1">
    <location>
        <begin position="341"/>
        <end position="362"/>
    </location>
</feature>
<organism evidence="2 3">
    <name type="scientific">Microbotryum intermedium</name>
    <dbReference type="NCBI Taxonomy" id="269621"/>
    <lineage>
        <taxon>Eukaryota</taxon>
        <taxon>Fungi</taxon>
        <taxon>Dikarya</taxon>
        <taxon>Basidiomycota</taxon>
        <taxon>Pucciniomycotina</taxon>
        <taxon>Microbotryomycetes</taxon>
        <taxon>Microbotryales</taxon>
        <taxon>Microbotryaceae</taxon>
        <taxon>Microbotryum</taxon>
    </lineage>
</organism>
<gene>
    <name evidence="2" type="ORF">BQ2448_8132</name>
</gene>
<protein>
    <submittedName>
        <fullName evidence="2">BQ2448_8132 protein</fullName>
    </submittedName>
</protein>
<dbReference type="EMBL" id="FMSP01000022">
    <property type="protein sequence ID" value="SCV74491.1"/>
    <property type="molecule type" value="Genomic_DNA"/>
</dbReference>
<feature type="region of interest" description="Disordered" evidence="1">
    <location>
        <begin position="341"/>
        <end position="365"/>
    </location>
</feature>
<reference evidence="3" key="1">
    <citation type="submission" date="2016-09" db="EMBL/GenBank/DDBJ databases">
        <authorList>
            <person name="Jeantristanb JTB J.-T."/>
            <person name="Ricardo R."/>
        </authorList>
    </citation>
    <scope>NUCLEOTIDE SEQUENCE [LARGE SCALE GENOMIC DNA]</scope>
</reference>
<dbReference type="Proteomes" id="UP000198372">
    <property type="component" value="Unassembled WGS sequence"/>
</dbReference>